<dbReference type="Gene3D" id="1.25.40.10">
    <property type="entry name" value="Tetratricopeptide repeat domain"/>
    <property type="match status" value="2"/>
</dbReference>
<feature type="compositionally biased region" description="Pro residues" evidence="7">
    <location>
        <begin position="256"/>
        <end position="270"/>
    </location>
</feature>
<comment type="subcellular location">
    <subcellularLocation>
        <location evidence="2">Endoplasmic reticulum</location>
    </subcellularLocation>
    <subcellularLocation>
        <location evidence="3">Membrane</location>
    </subcellularLocation>
    <subcellularLocation>
        <location evidence="1">Mitochondrion</location>
    </subcellularLocation>
</comment>
<evidence type="ECO:0000313" key="9">
    <source>
        <dbReference type="Proteomes" id="UP001150941"/>
    </source>
</evidence>
<dbReference type="GO" id="GO:0005739">
    <property type="term" value="C:mitochondrion"/>
    <property type="evidence" value="ECO:0007669"/>
    <property type="project" value="UniProtKB-SubCell"/>
</dbReference>
<dbReference type="AlphaFoldDB" id="A0A9W9TGB3"/>
<dbReference type="GO" id="GO:0016020">
    <property type="term" value="C:membrane"/>
    <property type="evidence" value="ECO:0007669"/>
    <property type="project" value="UniProtKB-SubCell"/>
</dbReference>
<dbReference type="InterPro" id="IPR011990">
    <property type="entry name" value="TPR-like_helical_dom_sf"/>
</dbReference>
<comment type="caution">
    <text evidence="8">The sequence shown here is derived from an EMBL/GenBank/DDBJ whole genome shotgun (WGS) entry which is preliminary data.</text>
</comment>
<dbReference type="GeneID" id="83206233"/>
<dbReference type="Proteomes" id="UP001150941">
    <property type="component" value="Unassembled WGS sequence"/>
</dbReference>
<gene>
    <name evidence="8" type="ORF">N7468_009634</name>
</gene>
<dbReference type="GO" id="GO:0072330">
    <property type="term" value="P:monocarboxylic acid biosynthetic process"/>
    <property type="evidence" value="ECO:0007669"/>
    <property type="project" value="UniProtKB-ARBA"/>
</dbReference>
<evidence type="ECO:0000256" key="3">
    <source>
        <dbReference type="ARBA" id="ARBA00004370"/>
    </source>
</evidence>
<keyword evidence="5" id="KW-0496">Mitochondrion</keyword>
<evidence type="ECO:0000256" key="5">
    <source>
        <dbReference type="ARBA" id="ARBA00023128"/>
    </source>
</evidence>
<dbReference type="EMBL" id="JAPQKS010000007">
    <property type="protein sequence ID" value="KAJ5220430.1"/>
    <property type="molecule type" value="Genomic_DNA"/>
</dbReference>
<keyword evidence="4" id="KW-0256">Endoplasmic reticulum</keyword>
<evidence type="ECO:0000313" key="8">
    <source>
        <dbReference type="EMBL" id="KAJ5220430.1"/>
    </source>
</evidence>
<dbReference type="GO" id="GO:0017000">
    <property type="term" value="P:antibiotic biosynthetic process"/>
    <property type="evidence" value="ECO:0007669"/>
    <property type="project" value="UniProtKB-ARBA"/>
</dbReference>
<evidence type="ECO:0000256" key="4">
    <source>
        <dbReference type="ARBA" id="ARBA00022824"/>
    </source>
</evidence>
<evidence type="ECO:0000256" key="7">
    <source>
        <dbReference type="SAM" id="MobiDB-lite"/>
    </source>
</evidence>
<dbReference type="SUPFAM" id="SSF48452">
    <property type="entry name" value="TPR-like"/>
    <property type="match status" value="2"/>
</dbReference>
<keyword evidence="6" id="KW-0472">Membrane</keyword>
<dbReference type="Gene3D" id="3.40.50.1820">
    <property type="entry name" value="alpha/beta hydrolase"/>
    <property type="match status" value="1"/>
</dbReference>
<reference evidence="8" key="2">
    <citation type="journal article" date="2023" name="IMA Fungus">
        <title>Comparative genomic study of the Penicillium genus elucidates a diverse pangenome and 15 lateral gene transfer events.</title>
        <authorList>
            <person name="Petersen C."/>
            <person name="Sorensen T."/>
            <person name="Nielsen M.R."/>
            <person name="Sondergaard T.E."/>
            <person name="Sorensen J.L."/>
            <person name="Fitzpatrick D.A."/>
            <person name="Frisvad J.C."/>
            <person name="Nielsen K.L."/>
        </authorList>
    </citation>
    <scope>NUCLEOTIDE SEQUENCE</scope>
    <source>
        <strain evidence="8">IBT 19713</strain>
    </source>
</reference>
<name>A0A9W9TGB3_9EURO</name>
<dbReference type="InterPro" id="IPR029058">
    <property type="entry name" value="AB_hydrolase_fold"/>
</dbReference>
<dbReference type="GO" id="GO:0005783">
    <property type="term" value="C:endoplasmic reticulum"/>
    <property type="evidence" value="ECO:0007669"/>
    <property type="project" value="UniProtKB-SubCell"/>
</dbReference>
<dbReference type="InterPro" id="IPR052374">
    <property type="entry name" value="SERAC1"/>
</dbReference>
<accession>A0A9W9TGB3</accession>
<dbReference type="RefSeq" id="XP_058327260.1">
    <property type="nucleotide sequence ID" value="XM_058478930.1"/>
</dbReference>
<reference evidence="8" key="1">
    <citation type="submission" date="2022-11" db="EMBL/GenBank/DDBJ databases">
        <authorList>
            <person name="Petersen C."/>
        </authorList>
    </citation>
    <scope>NUCLEOTIDE SEQUENCE</scope>
    <source>
        <strain evidence="8">IBT 19713</strain>
    </source>
</reference>
<dbReference type="Pfam" id="PF13424">
    <property type="entry name" value="TPR_12"/>
    <property type="match status" value="1"/>
</dbReference>
<proteinExistence type="predicted"/>
<dbReference type="OrthoDB" id="427518at2759"/>
<evidence type="ECO:0008006" key="10">
    <source>
        <dbReference type="Google" id="ProtNLM"/>
    </source>
</evidence>
<protein>
    <recommendedName>
        <fullName evidence="10">TPR-like protein</fullName>
    </recommendedName>
</protein>
<sequence>MRRRSSSFVFVHGLNPHGRNDHPFETWTAPNKVFWPGDLLPEDIPYARIFVYGYNSMITDAQAMSNASIKDHANTLLNLLDMERSPHMHLGGLIVKQALLNAKEDPKYTSIRTATSGLVFFATPHRGSKSVELGTIAASIARFVSDGSASNDLLHSLEYNSIFTRNMSERFRHQLEDYRVISFIEGKRSQSGLIVDEESAVLGLSGLRETQLKLDADHTKMCKIANRGGAMYHLIKGNIKQLVDQALLTEHGYVPQPGPRPSGQPPPVPPRMHSNPYSPPGASQPSKTKIAGTVYVAQDNDPRSIRCAEMKNKWRWDDARDIDYEMFQERLRTLGPDHASTLQVGYSLAETELEADYLGKALEWCQWVSENAQYTLGPKHILSLRTESLRGEILMQYGKCEEAESICAKILASQQINIGEDHLHTLETRRRLALAYNGLGRREHAVATAESLAENYKRLLGDNHILVFAAILDALDWLMSNPTDSYVSMHLQPDVQQAVDMLPQVHQELQEGLGRQHPLTIRALTLVGRGLTRANQIIKASETLRRALAISEETLGPEHPMSLAIVSNIGLMYALREPQLLAVSSRAEAYPWLNRYLDWLERRRGVQNAEVRCVLKMMADLHFIAKEYGPAQKFYERALAAYGNTDANISQQISTNLQLCRANNMFTNRAGVGSGLSELLSSFKRF</sequence>
<dbReference type="PANTHER" id="PTHR48182">
    <property type="entry name" value="PROTEIN SERAC1"/>
    <property type="match status" value="1"/>
</dbReference>
<dbReference type="PANTHER" id="PTHR48182:SF2">
    <property type="entry name" value="PROTEIN SERAC1"/>
    <property type="match status" value="1"/>
</dbReference>
<keyword evidence="9" id="KW-1185">Reference proteome</keyword>
<evidence type="ECO:0000256" key="2">
    <source>
        <dbReference type="ARBA" id="ARBA00004240"/>
    </source>
</evidence>
<organism evidence="8 9">
    <name type="scientific">Penicillium chermesinum</name>
    <dbReference type="NCBI Taxonomy" id="63820"/>
    <lineage>
        <taxon>Eukaryota</taxon>
        <taxon>Fungi</taxon>
        <taxon>Dikarya</taxon>
        <taxon>Ascomycota</taxon>
        <taxon>Pezizomycotina</taxon>
        <taxon>Eurotiomycetes</taxon>
        <taxon>Eurotiomycetidae</taxon>
        <taxon>Eurotiales</taxon>
        <taxon>Aspergillaceae</taxon>
        <taxon>Penicillium</taxon>
    </lineage>
</organism>
<evidence type="ECO:0000256" key="1">
    <source>
        <dbReference type="ARBA" id="ARBA00004173"/>
    </source>
</evidence>
<evidence type="ECO:0000256" key="6">
    <source>
        <dbReference type="ARBA" id="ARBA00023136"/>
    </source>
</evidence>
<dbReference type="Pfam" id="PF13374">
    <property type="entry name" value="TPR_10"/>
    <property type="match status" value="1"/>
</dbReference>
<feature type="region of interest" description="Disordered" evidence="7">
    <location>
        <begin position="251"/>
        <end position="287"/>
    </location>
</feature>
<dbReference type="SUPFAM" id="SSF53474">
    <property type="entry name" value="alpha/beta-Hydrolases"/>
    <property type="match status" value="1"/>
</dbReference>